<name>A0A812KJ60_9DINO</name>
<evidence type="ECO:0000313" key="2">
    <source>
        <dbReference type="EMBL" id="CAE7231299.1"/>
    </source>
</evidence>
<sequence length="1116" mass="121802">MEPLEAPLREFWNLQAFLGKSGASRATAGAGMLVDAAAEDAIEDPNGPDAEGGAALVQVNPAELAEHAHASARAKRFDLAVRDANVWDYMSMLRALMKIPDELLQWFQTCPCHVSGVHPEHPLSGHSCVLKGRRGPEMACGFLQQFVGSKLDCADRLFAPQSTLFNEYVAGLQHLSFMLQLKFAHWTCLPYSLLGLAHPNESQARAAARRILAEWENMPDDAKQGAHVLCKSFLSESGRIRSSILCFVQGASRNDVRCLPWCSQIARLAFLPLLERSIEGRHAVVKRATDRAAHHSGAYVSSALRLPALLKQVQKQPEILLQLANSFSKVRLPFFVLTHLGLQKSPAVLKLQDLPDDQRKNAMRSFGFADRVMFRLDAASQYTDWEDVFLVPGRKKRNPNRLPLHDAASNELQRHLALEHFRAVCSDKSFSASYYAAVLPLAADAGGAESEFPFREMCTALSAAPGVDAVMDGSGEIACFEPDTSAETPAGSFLQQRVSQDLTSEEAERDHRCVLFKVQHWRPSLLKQVKGACMTSLQAADLAVTLYPLSDVVATESEKVLGTTGVPRGSGESLTRATALVNEALFRYKVFRFQDASDVHFTWQGQLLPGLNNEAMDKVVTDLMCADATPESGRVFSLPPPRRSHKKQAGAADGVLKQMTERGWLVFTGAGWALSVEGMRWVKPRVALAKPVSVLQLRMLDSRAEWTRFECMQFLLDQGWVALLFPAKAKRGRPLTLQLAMPEEDVDLAPEDGSRLGCTWYFKASAPMVSRDYLQAMVAVQEHRQDLLALGLEHVRHDAPVKYFQCLIRLSLGLDTLENLKALEPTAKRKRVTAFDSQFEALEPVPDQPCVALQDSAAAAAVEHEASSPDGVASQHEVGGPPGGGALDDDDMDELMGFFDDDVFEEPEPAAVSSAADILSPAYNEDAPRHAEEVGGPDALVPPPPPPSAAAKAAPARGKERSRHEKTHSWGAFLITYKVQSAGTAKESHAWQATCPKPEHNPNKRTKCTKTMSFKAGDRAAELSTLWRVRHWCNSCHLFDDKIEHQAYHPQLEELPEESAIESCRVDDFLPAAAVPAAAPAAAAPGAAESSHAPDVSDSESASSSDSSSSSSSSSS</sequence>
<feature type="region of interest" description="Disordered" evidence="1">
    <location>
        <begin position="1076"/>
        <end position="1116"/>
    </location>
</feature>
<comment type="caution">
    <text evidence="2">The sequence shown here is derived from an EMBL/GenBank/DDBJ whole genome shotgun (WGS) entry which is preliminary data.</text>
</comment>
<feature type="region of interest" description="Disordered" evidence="1">
    <location>
        <begin position="927"/>
        <end position="966"/>
    </location>
</feature>
<proteinExistence type="predicted"/>
<dbReference type="Proteomes" id="UP000601435">
    <property type="component" value="Unassembled WGS sequence"/>
</dbReference>
<dbReference type="EMBL" id="CAJNJA010007970">
    <property type="protein sequence ID" value="CAE7231299.1"/>
    <property type="molecule type" value="Genomic_DNA"/>
</dbReference>
<dbReference type="AlphaFoldDB" id="A0A812KJ60"/>
<dbReference type="OrthoDB" id="415022at2759"/>
<evidence type="ECO:0000313" key="3">
    <source>
        <dbReference type="Proteomes" id="UP000601435"/>
    </source>
</evidence>
<reference evidence="2" key="1">
    <citation type="submission" date="2021-02" db="EMBL/GenBank/DDBJ databases">
        <authorList>
            <person name="Dougan E. K."/>
            <person name="Rhodes N."/>
            <person name="Thang M."/>
            <person name="Chan C."/>
        </authorList>
    </citation>
    <scope>NUCLEOTIDE SEQUENCE</scope>
</reference>
<keyword evidence="3" id="KW-1185">Reference proteome</keyword>
<feature type="region of interest" description="Disordered" evidence="1">
    <location>
        <begin position="864"/>
        <end position="894"/>
    </location>
</feature>
<feature type="compositionally biased region" description="Low complexity" evidence="1">
    <location>
        <begin position="1076"/>
        <end position="1088"/>
    </location>
</feature>
<protein>
    <submittedName>
        <fullName evidence="2">Uncharacterized protein</fullName>
    </submittedName>
</protein>
<accession>A0A812KJ60</accession>
<feature type="compositionally biased region" description="Low complexity" evidence="1">
    <location>
        <begin position="1099"/>
        <end position="1116"/>
    </location>
</feature>
<organism evidence="2 3">
    <name type="scientific">Symbiodinium necroappetens</name>
    <dbReference type="NCBI Taxonomy" id="1628268"/>
    <lineage>
        <taxon>Eukaryota</taxon>
        <taxon>Sar</taxon>
        <taxon>Alveolata</taxon>
        <taxon>Dinophyceae</taxon>
        <taxon>Suessiales</taxon>
        <taxon>Symbiodiniaceae</taxon>
        <taxon>Symbiodinium</taxon>
    </lineage>
</organism>
<gene>
    <name evidence="2" type="ORF">SNEC2469_LOCUS3590</name>
</gene>
<evidence type="ECO:0000256" key="1">
    <source>
        <dbReference type="SAM" id="MobiDB-lite"/>
    </source>
</evidence>